<dbReference type="Gene3D" id="3.40.50.1820">
    <property type="entry name" value="alpha/beta hydrolase"/>
    <property type="match status" value="1"/>
</dbReference>
<dbReference type="STRING" id="1548.CSCA_3851"/>
<accession>A0A0E3GRV4</accession>
<keyword evidence="1" id="KW-0812">Transmembrane</keyword>
<dbReference type="InterPro" id="IPR052920">
    <property type="entry name" value="DNA-binding_regulatory"/>
</dbReference>
<dbReference type="KEGG" id="csq:CSCA_3851"/>
<dbReference type="PANTHER" id="PTHR43358:SF5">
    <property type="entry name" value="EXPORTED PROTEIN"/>
    <property type="match status" value="1"/>
</dbReference>
<dbReference type="InterPro" id="IPR029058">
    <property type="entry name" value="AB_hydrolase_fold"/>
</dbReference>
<keyword evidence="4" id="KW-1185">Reference proteome</keyword>
<dbReference type="HOGENOM" id="CLU_029375_6_0_9"/>
<dbReference type="RefSeq" id="WP_029159151.1">
    <property type="nucleotide sequence ID" value="NZ_CP009933.1"/>
</dbReference>
<proteinExistence type="predicted"/>
<evidence type="ECO:0000259" key="2">
    <source>
        <dbReference type="Pfam" id="PF00561"/>
    </source>
</evidence>
<gene>
    <name evidence="3" type="ORF">CSCA_3851</name>
</gene>
<dbReference type="Pfam" id="PF00561">
    <property type="entry name" value="Abhydrolase_1"/>
    <property type="match status" value="1"/>
</dbReference>
<name>A0A0E3GRV4_CLOSL</name>
<dbReference type="PANTHER" id="PTHR43358">
    <property type="entry name" value="ALPHA/BETA-HYDROLASE"/>
    <property type="match status" value="1"/>
</dbReference>
<evidence type="ECO:0000256" key="1">
    <source>
        <dbReference type="SAM" id="Phobius"/>
    </source>
</evidence>
<dbReference type="SUPFAM" id="SSF53474">
    <property type="entry name" value="alpha/beta-Hydrolases"/>
    <property type="match status" value="1"/>
</dbReference>
<evidence type="ECO:0000313" key="4">
    <source>
        <dbReference type="Proteomes" id="UP000033115"/>
    </source>
</evidence>
<feature type="domain" description="AB hydrolase-1" evidence="2">
    <location>
        <begin position="106"/>
        <end position="210"/>
    </location>
</feature>
<dbReference type="EMBL" id="CP009933">
    <property type="protein sequence ID" value="AKA70976.1"/>
    <property type="molecule type" value="Genomic_DNA"/>
</dbReference>
<evidence type="ECO:0000313" key="3">
    <source>
        <dbReference type="EMBL" id="AKA70976.1"/>
    </source>
</evidence>
<keyword evidence="1" id="KW-0472">Membrane</keyword>
<sequence length="330" mass="37805">MHEVSNIQNETKIKIKSNRIKTIIIIIIFITFIIVNSAGLFIGNLIYTKACLEQTSKGVANLHEIYKNTFDNNRFLKLSKEDVVINSKYGYKLSGTYIHNPVKTENTVVIVHGIRGSRWESLKYADIYLNKGFNAVVYDSRFSGESGGNDISFGFYEKFDLDEWIKWVHNKNPNGIIGVHGESMGGATALLHSKLNEQSKLVSFYISDCAYSDLRNLLMFRLKEDYGIKNKYLASMIVTYTNLIAYARSKFTFSQVSPINSIKNVKTPIMFVHGDSDSFIPFSMSNDMYYIKPGKKDIYIAPYSGHAQSYLYNKKEYTQKVYEFLNKNVK</sequence>
<protein>
    <recommendedName>
        <fullName evidence="2">AB hydrolase-1 domain-containing protein</fullName>
    </recommendedName>
</protein>
<feature type="transmembrane region" description="Helical" evidence="1">
    <location>
        <begin position="22"/>
        <end position="47"/>
    </location>
</feature>
<reference evidence="3 4" key="1">
    <citation type="journal article" date="2015" name="J. Biotechnol.">
        <title>Complete genome sequence of a malodorant-producing acetogen, Clostridium scatologenes ATCC 25775(T).</title>
        <authorList>
            <person name="Zhu Z."/>
            <person name="Guo T."/>
            <person name="Zheng H."/>
            <person name="Song T."/>
            <person name="Ouyang P."/>
            <person name="Xie J."/>
        </authorList>
    </citation>
    <scope>NUCLEOTIDE SEQUENCE [LARGE SCALE GENOMIC DNA]</scope>
    <source>
        <strain evidence="3 4">ATCC 25775</strain>
    </source>
</reference>
<dbReference type="InterPro" id="IPR000073">
    <property type="entry name" value="AB_hydrolase_1"/>
</dbReference>
<dbReference type="AlphaFoldDB" id="A0A0E3GRV4"/>
<organism evidence="3 4">
    <name type="scientific">Clostridium scatologenes</name>
    <dbReference type="NCBI Taxonomy" id="1548"/>
    <lineage>
        <taxon>Bacteria</taxon>
        <taxon>Bacillati</taxon>
        <taxon>Bacillota</taxon>
        <taxon>Clostridia</taxon>
        <taxon>Eubacteriales</taxon>
        <taxon>Clostridiaceae</taxon>
        <taxon>Clostridium</taxon>
    </lineage>
</organism>
<keyword evidence="1" id="KW-1133">Transmembrane helix</keyword>
<dbReference type="Proteomes" id="UP000033115">
    <property type="component" value="Chromosome"/>
</dbReference>